<dbReference type="GO" id="GO:0016787">
    <property type="term" value="F:hydrolase activity"/>
    <property type="evidence" value="ECO:0007669"/>
    <property type="project" value="UniProtKB-KW"/>
</dbReference>
<accession>A0A5A7N4M8</accession>
<keyword evidence="3 7" id="KW-0378">Hydrolase</keyword>
<dbReference type="SUPFAM" id="SSF51306">
    <property type="entry name" value="LexA/Signal peptidase"/>
    <property type="match status" value="1"/>
</dbReference>
<evidence type="ECO:0000313" key="10">
    <source>
        <dbReference type="Proteomes" id="UP000324996"/>
    </source>
</evidence>
<feature type="domain" description="Peptidase S24/S26A/S26B/S26C" evidence="8">
    <location>
        <begin position="6"/>
        <end position="89"/>
    </location>
</feature>
<evidence type="ECO:0000256" key="3">
    <source>
        <dbReference type="ARBA" id="ARBA00022801"/>
    </source>
</evidence>
<keyword evidence="2" id="KW-0227">DNA damage</keyword>
<dbReference type="InterPro" id="IPR050077">
    <property type="entry name" value="LexA_repressor"/>
</dbReference>
<dbReference type="EMBL" id="BKCN01000002">
    <property type="protein sequence ID" value="GER02947.1"/>
    <property type="molecule type" value="Genomic_DNA"/>
</dbReference>
<comment type="similarity">
    <text evidence="1 7">Belongs to the peptidase S24 family.</text>
</comment>
<evidence type="ECO:0000256" key="6">
    <source>
        <dbReference type="ARBA" id="ARBA00023236"/>
    </source>
</evidence>
<dbReference type="InterPro" id="IPR015927">
    <property type="entry name" value="Peptidase_S24_S26A/B/C"/>
</dbReference>
<dbReference type="InterPro" id="IPR039418">
    <property type="entry name" value="LexA-like"/>
</dbReference>
<proteinExistence type="inferred from homology"/>
<dbReference type="Proteomes" id="UP000324996">
    <property type="component" value="Unassembled WGS sequence"/>
</dbReference>
<comment type="caution">
    <text evidence="9">The sequence shown here is derived from an EMBL/GenBank/DDBJ whole genome shotgun (WGS) entry which is preliminary data.</text>
</comment>
<keyword evidence="6" id="KW-0742">SOS response</keyword>
<evidence type="ECO:0000256" key="2">
    <source>
        <dbReference type="ARBA" id="ARBA00022763"/>
    </source>
</evidence>
<dbReference type="AlphaFoldDB" id="A0A5A7N4M8"/>
<dbReference type="GO" id="GO:0006281">
    <property type="term" value="P:DNA repair"/>
    <property type="evidence" value="ECO:0007669"/>
    <property type="project" value="UniProtKB-KW"/>
</dbReference>
<organism evidence="9 10">
    <name type="scientific">Iodidimonas nitroreducens</name>
    <dbReference type="NCBI Taxonomy" id="1236968"/>
    <lineage>
        <taxon>Bacteria</taxon>
        <taxon>Pseudomonadati</taxon>
        <taxon>Pseudomonadota</taxon>
        <taxon>Alphaproteobacteria</taxon>
        <taxon>Iodidimonadales</taxon>
        <taxon>Iodidimonadaceae</taxon>
        <taxon>Iodidimonas</taxon>
    </lineage>
</organism>
<evidence type="ECO:0000256" key="1">
    <source>
        <dbReference type="ARBA" id="ARBA00007484"/>
    </source>
</evidence>
<evidence type="ECO:0000259" key="8">
    <source>
        <dbReference type="Pfam" id="PF00717"/>
    </source>
</evidence>
<dbReference type="CDD" id="cd06529">
    <property type="entry name" value="S24_LexA-like"/>
    <property type="match status" value="1"/>
</dbReference>
<dbReference type="GO" id="GO:0003677">
    <property type="term" value="F:DNA binding"/>
    <property type="evidence" value="ECO:0007669"/>
    <property type="project" value="InterPro"/>
</dbReference>
<evidence type="ECO:0000256" key="5">
    <source>
        <dbReference type="ARBA" id="ARBA00023204"/>
    </source>
</evidence>
<dbReference type="GO" id="GO:0006355">
    <property type="term" value="P:regulation of DNA-templated transcription"/>
    <property type="evidence" value="ECO:0007669"/>
    <property type="project" value="InterPro"/>
</dbReference>
<keyword evidence="10" id="KW-1185">Reference proteome</keyword>
<dbReference type="Pfam" id="PF00717">
    <property type="entry name" value="Peptidase_S24"/>
    <property type="match status" value="1"/>
</dbReference>
<keyword evidence="4 7" id="KW-0068">Autocatalytic cleavage</keyword>
<dbReference type="GO" id="GO:0009432">
    <property type="term" value="P:SOS response"/>
    <property type="evidence" value="ECO:0007669"/>
    <property type="project" value="UniProtKB-KW"/>
</dbReference>
<dbReference type="PANTHER" id="PTHR33516">
    <property type="entry name" value="LEXA REPRESSOR"/>
    <property type="match status" value="1"/>
</dbReference>
<reference evidence="9 10" key="1">
    <citation type="submission" date="2019-09" db="EMBL/GenBank/DDBJ databases">
        <title>NBRP : Genome information of microbial organism related human and environment.</title>
        <authorList>
            <person name="Hattori M."/>
            <person name="Oshima K."/>
            <person name="Inaba H."/>
            <person name="Suda W."/>
            <person name="Sakamoto M."/>
            <person name="Iino T."/>
            <person name="Kitahara M."/>
            <person name="Oshida Y."/>
            <person name="Iida T."/>
            <person name="Kudo T."/>
            <person name="Itoh T."/>
            <person name="Ohkuma M."/>
        </authorList>
    </citation>
    <scope>NUCLEOTIDE SEQUENCE [LARGE SCALE GENOMIC DNA]</scope>
    <source>
        <strain evidence="9 10">Q-1</strain>
    </source>
</reference>
<evidence type="ECO:0000256" key="4">
    <source>
        <dbReference type="ARBA" id="ARBA00022813"/>
    </source>
</evidence>
<protein>
    <recommendedName>
        <fullName evidence="8">Peptidase S24/S26A/S26B/S26C domain-containing protein</fullName>
    </recommendedName>
</protein>
<dbReference type="InterPro" id="IPR036286">
    <property type="entry name" value="LexA/Signal_pep-like_sf"/>
</dbReference>
<dbReference type="PRINTS" id="PR00726">
    <property type="entry name" value="LEXASERPTASE"/>
</dbReference>
<sequence>MIGAGLHYALTVDGDSMIEAGILDGDTIVIAGCDTARDGEIIVALVDGQEATLKKIRRAGREIELIPSNRQYQVQRLAADRVRIQGRLVGLLRRY</sequence>
<name>A0A5A7N4M8_9PROT</name>
<evidence type="ECO:0000313" key="9">
    <source>
        <dbReference type="EMBL" id="GER02947.1"/>
    </source>
</evidence>
<gene>
    <name evidence="9" type="ORF">JCM17846_06290</name>
</gene>
<dbReference type="PANTHER" id="PTHR33516:SF2">
    <property type="entry name" value="LEXA REPRESSOR-RELATED"/>
    <property type="match status" value="1"/>
</dbReference>
<keyword evidence="5" id="KW-0234">DNA repair</keyword>
<dbReference type="InterPro" id="IPR006197">
    <property type="entry name" value="Peptidase_S24_LexA"/>
</dbReference>
<evidence type="ECO:0000256" key="7">
    <source>
        <dbReference type="RuleBase" id="RU003991"/>
    </source>
</evidence>
<dbReference type="Gene3D" id="2.10.109.10">
    <property type="entry name" value="Umud Fragment, subunit A"/>
    <property type="match status" value="1"/>
</dbReference>